<feature type="region of interest" description="Disordered" evidence="1">
    <location>
        <begin position="22"/>
        <end position="168"/>
    </location>
</feature>
<feature type="domain" description="DUF4604" evidence="2">
    <location>
        <begin position="6"/>
        <end position="167"/>
    </location>
</feature>
<protein>
    <recommendedName>
        <fullName evidence="2">DUF4604 domain-containing protein</fullName>
    </recommendedName>
</protein>
<dbReference type="OMA" id="HPIARNK"/>
<keyword evidence="4" id="KW-1185">Reference proteome</keyword>
<dbReference type="EMBL" id="KV878974">
    <property type="protein sequence ID" value="OJK01607.1"/>
    <property type="molecule type" value="Genomic_DNA"/>
</dbReference>
<dbReference type="AlphaFoldDB" id="A0A1L9WZC4"/>
<dbReference type="GeneID" id="30978753"/>
<dbReference type="Proteomes" id="UP000184546">
    <property type="component" value="Unassembled WGS sequence"/>
</dbReference>
<accession>A0A1L9WZC4</accession>
<evidence type="ECO:0000313" key="4">
    <source>
        <dbReference type="Proteomes" id="UP000184546"/>
    </source>
</evidence>
<name>A0A1L9WZC4_ASPA1</name>
<feature type="compositionally biased region" description="Acidic residues" evidence="1">
    <location>
        <begin position="46"/>
        <end position="59"/>
    </location>
</feature>
<proteinExistence type="predicted"/>
<sequence length="168" mass="18702">MSFKSKDLAYEAKEPAFLQRLRNQYGDNSGRLERPVARPRKPREEHDDDGPTYVDEESNDIISKEEYEALVRGDKPAGDDDQFDKVHKDENKSAGQPGEGSKSDTGAETSTSKQNMAEIGGPRKRKQAKVIGEDAPAAESEDTKKKDSSGVRKAKQKKKIKLSFDDES</sequence>
<gene>
    <name evidence="3" type="ORF">ASPACDRAFT_77325</name>
</gene>
<feature type="compositionally biased region" description="Basic residues" evidence="1">
    <location>
        <begin position="152"/>
        <end position="161"/>
    </location>
</feature>
<feature type="compositionally biased region" description="Polar residues" evidence="1">
    <location>
        <begin position="103"/>
        <end position="115"/>
    </location>
</feature>
<dbReference type="Pfam" id="PF15377">
    <property type="entry name" value="DUF4604"/>
    <property type="match status" value="1"/>
</dbReference>
<evidence type="ECO:0000313" key="3">
    <source>
        <dbReference type="EMBL" id="OJK01607.1"/>
    </source>
</evidence>
<dbReference type="VEuPathDB" id="FungiDB:ASPACDRAFT_77325"/>
<reference evidence="4" key="1">
    <citation type="journal article" date="2017" name="Genome Biol.">
        <title>Comparative genomics reveals high biological diversity and specific adaptations in the industrially and medically important fungal genus Aspergillus.</title>
        <authorList>
            <person name="de Vries R.P."/>
            <person name="Riley R."/>
            <person name="Wiebenga A."/>
            <person name="Aguilar-Osorio G."/>
            <person name="Amillis S."/>
            <person name="Uchima C.A."/>
            <person name="Anderluh G."/>
            <person name="Asadollahi M."/>
            <person name="Askin M."/>
            <person name="Barry K."/>
            <person name="Battaglia E."/>
            <person name="Bayram O."/>
            <person name="Benocci T."/>
            <person name="Braus-Stromeyer S.A."/>
            <person name="Caldana C."/>
            <person name="Canovas D."/>
            <person name="Cerqueira G.C."/>
            <person name="Chen F."/>
            <person name="Chen W."/>
            <person name="Choi C."/>
            <person name="Clum A."/>
            <person name="Dos Santos R.A."/>
            <person name="Damasio A.R."/>
            <person name="Diallinas G."/>
            <person name="Emri T."/>
            <person name="Fekete E."/>
            <person name="Flipphi M."/>
            <person name="Freyberg S."/>
            <person name="Gallo A."/>
            <person name="Gournas C."/>
            <person name="Habgood R."/>
            <person name="Hainaut M."/>
            <person name="Harispe M.L."/>
            <person name="Henrissat B."/>
            <person name="Hilden K.S."/>
            <person name="Hope R."/>
            <person name="Hossain A."/>
            <person name="Karabika E."/>
            <person name="Karaffa L."/>
            <person name="Karanyi Z."/>
            <person name="Krasevec N."/>
            <person name="Kuo A."/>
            <person name="Kusch H."/>
            <person name="LaButti K."/>
            <person name="Lagendijk E.L."/>
            <person name="Lapidus A."/>
            <person name="Levasseur A."/>
            <person name="Lindquist E."/>
            <person name="Lipzen A."/>
            <person name="Logrieco A.F."/>
            <person name="MacCabe A."/>
            <person name="Maekelae M.R."/>
            <person name="Malavazi I."/>
            <person name="Melin P."/>
            <person name="Meyer V."/>
            <person name="Mielnichuk N."/>
            <person name="Miskei M."/>
            <person name="Molnar A.P."/>
            <person name="Mule G."/>
            <person name="Ngan C.Y."/>
            <person name="Orejas M."/>
            <person name="Orosz E."/>
            <person name="Ouedraogo J.P."/>
            <person name="Overkamp K.M."/>
            <person name="Park H.-S."/>
            <person name="Perrone G."/>
            <person name="Piumi F."/>
            <person name="Punt P.J."/>
            <person name="Ram A.F."/>
            <person name="Ramon A."/>
            <person name="Rauscher S."/>
            <person name="Record E."/>
            <person name="Riano-Pachon D.M."/>
            <person name="Robert V."/>
            <person name="Roehrig J."/>
            <person name="Ruller R."/>
            <person name="Salamov A."/>
            <person name="Salih N.S."/>
            <person name="Samson R.A."/>
            <person name="Sandor E."/>
            <person name="Sanguinetti M."/>
            <person name="Schuetze T."/>
            <person name="Sepcic K."/>
            <person name="Shelest E."/>
            <person name="Sherlock G."/>
            <person name="Sophianopoulou V."/>
            <person name="Squina F.M."/>
            <person name="Sun H."/>
            <person name="Susca A."/>
            <person name="Todd R.B."/>
            <person name="Tsang A."/>
            <person name="Unkles S.E."/>
            <person name="van de Wiele N."/>
            <person name="van Rossen-Uffink D."/>
            <person name="Oliveira J.V."/>
            <person name="Vesth T.C."/>
            <person name="Visser J."/>
            <person name="Yu J.-H."/>
            <person name="Zhou M."/>
            <person name="Andersen M.R."/>
            <person name="Archer D.B."/>
            <person name="Baker S.E."/>
            <person name="Benoit I."/>
            <person name="Brakhage A.A."/>
            <person name="Braus G.H."/>
            <person name="Fischer R."/>
            <person name="Frisvad J.C."/>
            <person name="Goldman G.H."/>
            <person name="Houbraken J."/>
            <person name="Oakley B."/>
            <person name="Pocsi I."/>
            <person name="Scazzocchio C."/>
            <person name="Seiboth B."/>
            <person name="vanKuyk P.A."/>
            <person name="Wortman J."/>
            <person name="Dyer P.S."/>
            <person name="Grigoriev I.V."/>
        </authorList>
    </citation>
    <scope>NUCLEOTIDE SEQUENCE [LARGE SCALE GENOMIC DNA]</scope>
    <source>
        <strain evidence="4">ATCC 16872 / CBS 172.66 / WB 5094</strain>
    </source>
</reference>
<organism evidence="3 4">
    <name type="scientific">Aspergillus aculeatus (strain ATCC 16872 / CBS 172.66 / WB 5094)</name>
    <dbReference type="NCBI Taxonomy" id="690307"/>
    <lineage>
        <taxon>Eukaryota</taxon>
        <taxon>Fungi</taxon>
        <taxon>Dikarya</taxon>
        <taxon>Ascomycota</taxon>
        <taxon>Pezizomycotina</taxon>
        <taxon>Eurotiomycetes</taxon>
        <taxon>Eurotiomycetidae</taxon>
        <taxon>Eurotiales</taxon>
        <taxon>Aspergillaceae</taxon>
        <taxon>Aspergillus</taxon>
        <taxon>Aspergillus subgen. Circumdati</taxon>
    </lineage>
</organism>
<evidence type="ECO:0000256" key="1">
    <source>
        <dbReference type="SAM" id="MobiDB-lite"/>
    </source>
</evidence>
<feature type="compositionally biased region" description="Basic and acidic residues" evidence="1">
    <location>
        <begin position="141"/>
        <end position="150"/>
    </location>
</feature>
<dbReference type="RefSeq" id="XP_020057946.1">
    <property type="nucleotide sequence ID" value="XM_020204939.1"/>
</dbReference>
<dbReference type="InterPro" id="IPR027911">
    <property type="entry name" value="DUF4604"/>
</dbReference>
<evidence type="ECO:0000259" key="2">
    <source>
        <dbReference type="Pfam" id="PF15377"/>
    </source>
</evidence>
<dbReference type="OrthoDB" id="5388322at2759"/>
<feature type="compositionally biased region" description="Basic and acidic residues" evidence="1">
    <location>
        <begin position="62"/>
        <end position="92"/>
    </location>
</feature>